<proteinExistence type="predicted"/>
<dbReference type="RefSeq" id="WP_190577515.1">
    <property type="nucleotide sequence ID" value="NZ_CAWPQU010000078.1"/>
</dbReference>
<evidence type="ECO:0000313" key="2">
    <source>
        <dbReference type="Proteomes" id="UP000618445"/>
    </source>
</evidence>
<comment type="caution">
    <text evidence="1">The sequence shown here is derived from an EMBL/GenBank/DDBJ whole genome shotgun (WGS) entry which is preliminary data.</text>
</comment>
<protein>
    <recommendedName>
        <fullName evidence="3">HTH cro/C1-type domain-containing protein</fullName>
    </recommendedName>
</protein>
<name>A0ABR8C8Q3_9CYAN</name>
<organism evidence="1 2">
    <name type="scientific">Phormidium tenue FACHB-1050</name>
    <dbReference type="NCBI Taxonomy" id="2692857"/>
    <lineage>
        <taxon>Bacteria</taxon>
        <taxon>Bacillati</taxon>
        <taxon>Cyanobacteriota</taxon>
        <taxon>Cyanophyceae</taxon>
        <taxon>Oscillatoriophycideae</taxon>
        <taxon>Oscillatoriales</taxon>
        <taxon>Oscillatoriaceae</taxon>
        <taxon>Phormidium</taxon>
    </lineage>
</organism>
<reference evidence="1 2" key="1">
    <citation type="journal article" date="2020" name="ISME J.">
        <title>Comparative genomics reveals insights into cyanobacterial evolution and habitat adaptation.</title>
        <authorList>
            <person name="Chen M.Y."/>
            <person name="Teng W.K."/>
            <person name="Zhao L."/>
            <person name="Hu C.X."/>
            <person name="Zhou Y.K."/>
            <person name="Han B.P."/>
            <person name="Song L.R."/>
            <person name="Shu W.S."/>
        </authorList>
    </citation>
    <scope>NUCLEOTIDE SEQUENCE [LARGE SCALE GENOMIC DNA]</scope>
    <source>
        <strain evidence="1 2">FACHB-1050</strain>
    </source>
</reference>
<evidence type="ECO:0008006" key="3">
    <source>
        <dbReference type="Google" id="ProtNLM"/>
    </source>
</evidence>
<dbReference type="EMBL" id="JACJQY010000008">
    <property type="protein sequence ID" value="MBD2316627.1"/>
    <property type="molecule type" value="Genomic_DNA"/>
</dbReference>
<sequence>MNIEKKRRLADLLRSLMGDQSQSAFSKVIGIHQSALSGYLNPKDDSRTPAKATDDLIVKYLQKTYDPKWSLQELQNYLDSTDSFKTFSAKLTRRSKPVDKMSVETFVENLSDEEMLDAVSFIADRLKKNCYLTSSCA</sequence>
<keyword evidence="2" id="KW-1185">Reference proteome</keyword>
<dbReference type="Proteomes" id="UP000618445">
    <property type="component" value="Unassembled WGS sequence"/>
</dbReference>
<gene>
    <name evidence="1" type="ORF">H6G05_07175</name>
</gene>
<evidence type="ECO:0000313" key="1">
    <source>
        <dbReference type="EMBL" id="MBD2316627.1"/>
    </source>
</evidence>
<accession>A0ABR8C8Q3</accession>